<evidence type="ECO:0000256" key="3">
    <source>
        <dbReference type="ARBA" id="ARBA00023015"/>
    </source>
</evidence>
<dbReference type="STRING" id="4540.A0A3L6QLG4"/>
<evidence type="ECO:0000256" key="1">
    <source>
        <dbReference type="ARBA" id="ARBA00004123"/>
    </source>
</evidence>
<evidence type="ECO:0000256" key="4">
    <source>
        <dbReference type="ARBA" id="ARBA00023163"/>
    </source>
</evidence>
<proteinExistence type="inferred from homology"/>
<gene>
    <name evidence="10" type="ORF">C2845_PM04G16530</name>
</gene>
<evidence type="ECO:0000313" key="10">
    <source>
        <dbReference type="EMBL" id="RLM84702.1"/>
    </source>
</evidence>
<dbReference type="PANTHER" id="PTHR14898">
    <property type="entry name" value="ENHANCER OF POLYCOMB"/>
    <property type="match status" value="1"/>
</dbReference>
<feature type="region of interest" description="Disordered" evidence="8">
    <location>
        <begin position="56"/>
        <end position="76"/>
    </location>
</feature>
<keyword evidence="7" id="KW-0175">Coiled coil</keyword>
<dbReference type="GO" id="GO:0005634">
    <property type="term" value="C:nucleus"/>
    <property type="evidence" value="ECO:0007669"/>
    <property type="project" value="UniProtKB-SubCell"/>
</dbReference>
<dbReference type="EMBL" id="PQIB02000011">
    <property type="protein sequence ID" value="RLM84702.1"/>
    <property type="molecule type" value="Genomic_DNA"/>
</dbReference>
<keyword evidence="3 6" id="KW-0805">Transcription regulation</keyword>
<keyword evidence="4 6" id="KW-0804">Transcription</keyword>
<dbReference type="OrthoDB" id="435275at2759"/>
<comment type="similarity">
    <text evidence="2 6">Belongs to the enhancer of polycomb family.</text>
</comment>
<evidence type="ECO:0000256" key="2">
    <source>
        <dbReference type="ARBA" id="ARBA00008035"/>
    </source>
</evidence>
<evidence type="ECO:0000256" key="5">
    <source>
        <dbReference type="ARBA" id="ARBA00023242"/>
    </source>
</evidence>
<keyword evidence="5 6" id="KW-0539">Nucleus</keyword>
<feature type="compositionally biased region" description="Polar residues" evidence="8">
    <location>
        <begin position="67"/>
        <end position="76"/>
    </location>
</feature>
<dbReference type="InterPro" id="IPR019542">
    <property type="entry name" value="Enhancer_polycomb-like_N"/>
</dbReference>
<dbReference type="GO" id="GO:0035267">
    <property type="term" value="C:NuA4 histone acetyltransferase complex"/>
    <property type="evidence" value="ECO:0007669"/>
    <property type="project" value="InterPro"/>
</dbReference>
<feature type="domain" description="Enhancer of polycomb-like N-terminal" evidence="9">
    <location>
        <begin position="55"/>
        <end position="151"/>
    </location>
</feature>
<accession>A0A3L6QLG4</accession>
<feature type="coiled-coil region" evidence="7">
    <location>
        <begin position="259"/>
        <end position="299"/>
    </location>
</feature>
<dbReference type="AlphaFoldDB" id="A0A3L6QLG4"/>
<evidence type="ECO:0000313" key="11">
    <source>
        <dbReference type="Proteomes" id="UP000275267"/>
    </source>
</evidence>
<organism evidence="10 11">
    <name type="scientific">Panicum miliaceum</name>
    <name type="common">Proso millet</name>
    <name type="synonym">Broomcorn millet</name>
    <dbReference type="NCBI Taxonomy" id="4540"/>
    <lineage>
        <taxon>Eukaryota</taxon>
        <taxon>Viridiplantae</taxon>
        <taxon>Streptophyta</taxon>
        <taxon>Embryophyta</taxon>
        <taxon>Tracheophyta</taxon>
        <taxon>Spermatophyta</taxon>
        <taxon>Magnoliopsida</taxon>
        <taxon>Liliopsida</taxon>
        <taxon>Poales</taxon>
        <taxon>Poaceae</taxon>
        <taxon>PACMAD clade</taxon>
        <taxon>Panicoideae</taxon>
        <taxon>Panicodae</taxon>
        <taxon>Paniceae</taxon>
        <taxon>Panicinae</taxon>
        <taxon>Panicum</taxon>
        <taxon>Panicum sect. Panicum</taxon>
    </lineage>
</organism>
<evidence type="ECO:0000256" key="6">
    <source>
        <dbReference type="RuleBase" id="RU361124"/>
    </source>
</evidence>
<evidence type="ECO:0000259" key="9">
    <source>
        <dbReference type="Pfam" id="PF10513"/>
    </source>
</evidence>
<sequence length="511" mass="59322">MSRLSFRPRPLDIHKRLPILKSVREFEDEEPGVAPVASARAGVLLRHSGTELTASAANNATEGEGNQAPSKKNIQEIPTPQFDIVDTYERDYTRTFAQPTSYIRGRGARAEIGEFVEYDLDNEDEDWLDDFNNERKNINPEKLEVLLFKLEILDHKARERAGAITPTFIGPVPVLLQLDTAMEALQYLSVRYAVFQAVYNYWKEKRERWQKPILRRLQPPPPVNDTNPYNVFRPREKAHRLHTRRMQRRENNIQSFEKLRLVRRNLEQAKALMDALIKREETKREVMECQVNLQRIQMKYKHEAQLVEDGITLSGFQQTSSRFESSDDDYADSDDTTTEQQYIRPAVFHPRFPANKLSVIPPLRIKRERELKRRPQQNGWVFKRDHGHEGTIFLMGSWSAIECRFIQKTPVVIVHFVKSIYQLVQIQDPEEPVFLFTRPLDPEKLVAAGIKPPPDPPIENGATTPPFRCRGRIGRGGRIIFDRWNPLLRTPIGQETSYYVPYGHRPPSPEG</sequence>
<comment type="caution">
    <text evidence="10">The sequence shown here is derived from an EMBL/GenBank/DDBJ whole genome shotgun (WGS) entry which is preliminary data.</text>
</comment>
<dbReference type="Pfam" id="PF10513">
    <property type="entry name" value="EPL1"/>
    <property type="match status" value="1"/>
</dbReference>
<dbReference type="InterPro" id="IPR024943">
    <property type="entry name" value="Enhancer_polycomb"/>
</dbReference>
<dbReference type="GO" id="GO:0006357">
    <property type="term" value="P:regulation of transcription by RNA polymerase II"/>
    <property type="evidence" value="ECO:0007669"/>
    <property type="project" value="InterPro"/>
</dbReference>
<evidence type="ECO:0000256" key="7">
    <source>
        <dbReference type="SAM" id="Coils"/>
    </source>
</evidence>
<protein>
    <recommendedName>
        <fullName evidence="6">Enhancer of polycomb-like protein</fullName>
    </recommendedName>
</protein>
<reference evidence="11" key="1">
    <citation type="journal article" date="2019" name="Nat. Commun.">
        <title>The genome of broomcorn millet.</title>
        <authorList>
            <person name="Zou C."/>
            <person name="Miki D."/>
            <person name="Li D."/>
            <person name="Tang Q."/>
            <person name="Xiao L."/>
            <person name="Rajput S."/>
            <person name="Deng P."/>
            <person name="Jia W."/>
            <person name="Huang R."/>
            <person name="Zhang M."/>
            <person name="Sun Y."/>
            <person name="Hu J."/>
            <person name="Fu X."/>
            <person name="Schnable P.S."/>
            <person name="Li F."/>
            <person name="Zhang H."/>
            <person name="Feng B."/>
            <person name="Zhu X."/>
            <person name="Liu R."/>
            <person name="Schnable J.C."/>
            <person name="Zhu J.-K."/>
            <person name="Zhang H."/>
        </authorList>
    </citation>
    <scope>NUCLEOTIDE SEQUENCE [LARGE SCALE GENOMIC DNA]</scope>
</reference>
<dbReference type="Proteomes" id="UP000275267">
    <property type="component" value="Unassembled WGS sequence"/>
</dbReference>
<keyword evidence="11" id="KW-1185">Reference proteome</keyword>
<comment type="subcellular location">
    <subcellularLocation>
        <location evidence="1 6">Nucleus</location>
    </subcellularLocation>
</comment>
<name>A0A3L6QLG4_PANMI</name>
<evidence type="ECO:0000256" key="8">
    <source>
        <dbReference type="SAM" id="MobiDB-lite"/>
    </source>
</evidence>